<feature type="compositionally biased region" description="Low complexity" evidence="11">
    <location>
        <begin position="1016"/>
        <end position="1028"/>
    </location>
</feature>
<reference evidence="17" key="2">
    <citation type="submission" date="2020-11" db="EMBL/GenBank/DDBJ databases">
        <authorList>
            <person name="Cecchin M."/>
            <person name="Marcolungo L."/>
            <person name="Rossato M."/>
            <person name="Girolomoni L."/>
            <person name="Cosentino E."/>
            <person name="Cuine S."/>
            <person name="Li-Beisson Y."/>
            <person name="Delledonne M."/>
            <person name="Ballottari M."/>
        </authorList>
    </citation>
    <scope>NUCLEOTIDE SEQUENCE</scope>
    <source>
        <strain evidence="17">211/11P</strain>
        <tissue evidence="17">Whole cell</tissue>
    </source>
</reference>
<evidence type="ECO:0000256" key="4">
    <source>
        <dbReference type="ARBA" id="ARBA00022691"/>
    </source>
</evidence>
<feature type="region of interest" description="Disordered" evidence="11">
    <location>
        <begin position="439"/>
        <end position="492"/>
    </location>
</feature>
<dbReference type="EMBL" id="SIDB01000006">
    <property type="protein sequence ID" value="KAI3431442.1"/>
    <property type="molecule type" value="Genomic_DNA"/>
</dbReference>
<evidence type="ECO:0000259" key="14">
    <source>
        <dbReference type="PROSITE" id="PS50812"/>
    </source>
</evidence>
<evidence type="ECO:0000256" key="7">
    <source>
        <dbReference type="ARBA" id="ARBA00022833"/>
    </source>
</evidence>
<keyword evidence="4" id="KW-0949">S-adenosyl-L-methionine</keyword>
<comment type="caution">
    <text evidence="17">The sequence shown here is derived from an EMBL/GenBank/DDBJ whole genome shotgun (WGS) entry which is preliminary data.</text>
</comment>
<dbReference type="Gene3D" id="2.30.30.140">
    <property type="match status" value="2"/>
</dbReference>
<dbReference type="PROSITE" id="PS50280">
    <property type="entry name" value="SET"/>
    <property type="match status" value="1"/>
</dbReference>
<dbReference type="SMART" id="SM00293">
    <property type="entry name" value="PWWP"/>
    <property type="match status" value="1"/>
</dbReference>
<dbReference type="InterPro" id="IPR050701">
    <property type="entry name" value="Histone_Mod_Regulator"/>
</dbReference>
<keyword evidence="6 10" id="KW-0863">Zinc-finger</keyword>
<dbReference type="InterPro" id="IPR011011">
    <property type="entry name" value="Znf_FYVE_PHD"/>
</dbReference>
<dbReference type="InterPro" id="IPR013083">
    <property type="entry name" value="Znf_RING/FYVE/PHD"/>
</dbReference>
<evidence type="ECO:0000256" key="8">
    <source>
        <dbReference type="ARBA" id="ARBA00022853"/>
    </source>
</evidence>
<dbReference type="InterPro" id="IPR034732">
    <property type="entry name" value="EPHD"/>
</dbReference>
<dbReference type="PROSITE" id="PS50812">
    <property type="entry name" value="PWWP"/>
    <property type="match status" value="1"/>
</dbReference>
<dbReference type="Proteomes" id="UP001055712">
    <property type="component" value="Unassembled WGS sequence"/>
</dbReference>
<evidence type="ECO:0000256" key="11">
    <source>
        <dbReference type="SAM" id="MobiDB-lite"/>
    </source>
</evidence>
<feature type="region of interest" description="Disordered" evidence="11">
    <location>
        <begin position="620"/>
        <end position="659"/>
    </location>
</feature>
<feature type="compositionally biased region" description="Polar residues" evidence="11">
    <location>
        <begin position="1043"/>
        <end position="1054"/>
    </location>
</feature>
<dbReference type="PANTHER" id="PTHR13793:SF140">
    <property type="entry name" value="HISTONE-LYSINE N-METHYLTRANSFERASE ATX2"/>
    <property type="match status" value="1"/>
</dbReference>
<proteinExistence type="predicted"/>
<evidence type="ECO:0000256" key="1">
    <source>
        <dbReference type="ARBA" id="ARBA00004123"/>
    </source>
</evidence>
<feature type="domain" description="Post-SET" evidence="15">
    <location>
        <begin position="1567"/>
        <end position="1583"/>
    </location>
</feature>
<dbReference type="SUPFAM" id="SSF57903">
    <property type="entry name" value="FYVE/PHD zinc finger"/>
    <property type="match status" value="1"/>
</dbReference>
<dbReference type="GO" id="GO:0140993">
    <property type="term" value="F:histone modifying activity"/>
    <property type="evidence" value="ECO:0007669"/>
    <property type="project" value="UniProtKB-ARBA"/>
</dbReference>
<feature type="region of interest" description="Disordered" evidence="11">
    <location>
        <begin position="1282"/>
        <end position="1398"/>
    </location>
</feature>
<organism evidence="17 18">
    <name type="scientific">Chlorella vulgaris</name>
    <name type="common">Green alga</name>
    <dbReference type="NCBI Taxonomy" id="3077"/>
    <lineage>
        <taxon>Eukaryota</taxon>
        <taxon>Viridiplantae</taxon>
        <taxon>Chlorophyta</taxon>
        <taxon>core chlorophytes</taxon>
        <taxon>Trebouxiophyceae</taxon>
        <taxon>Chlorellales</taxon>
        <taxon>Chlorellaceae</taxon>
        <taxon>Chlorella clade</taxon>
        <taxon>Chlorella</taxon>
    </lineage>
</organism>
<dbReference type="GO" id="GO:0032259">
    <property type="term" value="P:methylation"/>
    <property type="evidence" value="ECO:0007669"/>
    <property type="project" value="UniProtKB-KW"/>
</dbReference>
<accession>A0A9D4TPR2</accession>
<keyword evidence="5" id="KW-0479">Metal-binding</keyword>
<feature type="compositionally biased region" description="Gly residues" evidence="11">
    <location>
        <begin position="482"/>
        <end position="491"/>
    </location>
</feature>
<dbReference type="GO" id="GO:0008168">
    <property type="term" value="F:methyltransferase activity"/>
    <property type="evidence" value="ECO:0007669"/>
    <property type="project" value="UniProtKB-KW"/>
</dbReference>
<dbReference type="Gene3D" id="3.30.40.10">
    <property type="entry name" value="Zinc/RING finger domain, C3HC4 (zinc finger)"/>
    <property type="match status" value="2"/>
</dbReference>
<dbReference type="PROSITE" id="PS50868">
    <property type="entry name" value="POST_SET"/>
    <property type="match status" value="1"/>
</dbReference>
<dbReference type="Pfam" id="PF00856">
    <property type="entry name" value="SET"/>
    <property type="match status" value="1"/>
</dbReference>
<dbReference type="SUPFAM" id="SSF63748">
    <property type="entry name" value="Tudor/PWWP/MBT"/>
    <property type="match status" value="1"/>
</dbReference>
<feature type="compositionally biased region" description="Low complexity" evidence="11">
    <location>
        <begin position="1336"/>
        <end position="1362"/>
    </location>
</feature>
<sequence length="1617" mass="171360">MSEPADAAGGMAMPSRSCRGKRPPPQFSESRKRAKATLQPQEQPSASLLPPVTAAQPSKPPPPTGDAAAATAAAALLDAHQLEQQQRLKAETAALKAQLAEAYSVFQEQGSKHQLFLEVDVAAKVAARELIGRTLRVYWEDDDAWYAGKVAGYNHATKKHTIHYFDGEEEEVILALERVRLMMHPGERLQQPKAGPLCSLAAGLQEQAQKPANHQQVDVMRRRAGELLALSKRLEAEEHAAVVSSPLSALGAWAPVSVMHACAMAAMLPKDAVPEGMQGIQQPADPSIVTGPYSFLICFDDKAEGGCKVTHKRRSNAVVAKDLATIAQALITGKPRQQLLLEAAGYEQDAELMSQLRKLQTEQEVAAYLEGLLCSQQRIRQQQQPQAAVGLDAAQGSLASGWFSGSGLTTVQLSVAATPAGTEHTAVNVSHDAGPASGAAAAAAAAAHQHDGLQPPANSTLQRGPSGASVSTSLHGAAGASGTAGAGGTSDGGAADAVSLLPGEVAWFKASGYNHWPCMCITQEEGIHRGLSAVHFKNPAHIAVQYFGSGEVQAINPAAVEKYGSKKNRRRLFASFLEGLELGYHAPSIGRKMNELRRAFFEVIAYLKEGDLPPCMVPRHNDGSGVEEEEDGEGGQAGAGALAAKPAKRPKAKGKAQGPVDITPGALPVQINSQLTLLELGEVEWLHPGFHNAKFIFPPGFKAQRYAKTPASGREMVPHLLEVLRAPDHSGPLFRVTPQGCQPVEAPTATKAWQALYACDEAGQARSLGISGEAMFGLALESVQRAIQHLPGAHRCDCYCGWPEGLQPEAPPLSAEEQRERLACEARMQRLPEGVSAIPVSPGAPGVCHVCNEEEEDDEDLIVQCDKCRVFVHMACYGVKQAPHGALWLCDVCSLGLQRPPPCALCPVVGGALKRTTCGRWAHPTCALWLPETSLDVSASHLRLQGLVQGVQQVHRTRFQLTCKLCGQQHGACTQCCEPRCYVGFHPLCARHAGYGMEIAMVSEGESEDECDEAEQVPVAQQQQQGEGPRAGSCDENDAAAPNGTTKGDSQQGASGMVAAAAAAKPKHRTKRQEGVLVGNARLLAYCPKHIRATSKPAQRPPPARHSAAAAVTAAVAAAAAADALVSARPGSGMAVSQGVACSRTAQQDSLWQQQQQQLSSRQHSWMGGAAPLPPGALSAAVSASSDRLQQAAAFVAAPAAAPICGGARAMPFCHAARRGQRAPEAVAAAEAKRTFMRSLPYLVGGPLQQELAELPPSRRREGWQAEGGLVCRCVDEQSEEEERIKEGKEQEGDQQHQHQQDGVEEIRPDGSEPLAASEAAAAEPERQTNEQPHTQQQQQQQQRQVAAPPLGGLQGQAGAAVPAPPVPVSGGAQPTVPNQQQQQQEQQPDGSSPAAGQARLLVSPGSTVMSDAGRYAEAVATLGYRVTIGKSAIHGWGAFAKRRHAAHDMVIEYVGELVRPSVSDLRQAAPPRESRVYDGLVGAGTYVFRLNKALCVDATRAGNLAHMLNHSCDPNCYSRTISITEGGTGGTGTAGSEVVDHVVIFAKRDIQIGEELTYDYRFCGKEQLPCNCGAATCRGSVNEKAPGWDEVWVRPSELRPFQKKAVAQAAPAQLQA</sequence>
<dbReference type="InterPro" id="IPR046341">
    <property type="entry name" value="SET_dom_sf"/>
</dbReference>
<evidence type="ECO:0000256" key="5">
    <source>
        <dbReference type="ARBA" id="ARBA00022723"/>
    </source>
</evidence>
<feature type="region of interest" description="Disordered" evidence="11">
    <location>
        <begin position="1"/>
        <end position="69"/>
    </location>
</feature>
<dbReference type="InterPro" id="IPR000313">
    <property type="entry name" value="PWWP_dom"/>
</dbReference>
<dbReference type="SMART" id="SM00317">
    <property type="entry name" value="SET"/>
    <property type="match status" value="1"/>
</dbReference>
<evidence type="ECO:0000256" key="6">
    <source>
        <dbReference type="ARBA" id="ARBA00022771"/>
    </source>
</evidence>
<keyword evidence="7" id="KW-0862">Zinc</keyword>
<feature type="compositionally biased region" description="Low complexity" evidence="11">
    <location>
        <begin position="1369"/>
        <end position="1388"/>
    </location>
</feature>
<evidence type="ECO:0000313" key="17">
    <source>
        <dbReference type="EMBL" id="KAI3431442.1"/>
    </source>
</evidence>
<gene>
    <name evidence="17" type="ORF">D9Q98_004494</name>
</gene>
<dbReference type="GO" id="GO:0008270">
    <property type="term" value="F:zinc ion binding"/>
    <property type="evidence" value="ECO:0007669"/>
    <property type="project" value="UniProtKB-KW"/>
</dbReference>
<feature type="compositionally biased region" description="Polar residues" evidence="11">
    <location>
        <begin position="456"/>
        <end position="474"/>
    </location>
</feature>
<evidence type="ECO:0000256" key="10">
    <source>
        <dbReference type="PROSITE-ProRule" id="PRU00146"/>
    </source>
</evidence>
<dbReference type="PANTHER" id="PTHR13793">
    <property type="entry name" value="PHD FINGER PROTEINS"/>
    <property type="match status" value="1"/>
</dbReference>
<evidence type="ECO:0000256" key="3">
    <source>
        <dbReference type="ARBA" id="ARBA00022679"/>
    </source>
</evidence>
<dbReference type="Gene3D" id="3.30.160.360">
    <property type="match status" value="1"/>
</dbReference>
<dbReference type="InterPro" id="IPR019787">
    <property type="entry name" value="Znf_PHD-finger"/>
</dbReference>
<keyword evidence="18" id="KW-1185">Reference proteome</keyword>
<dbReference type="InterPro" id="IPR001214">
    <property type="entry name" value="SET_dom"/>
</dbReference>
<evidence type="ECO:0000259" key="16">
    <source>
        <dbReference type="PROSITE" id="PS51805"/>
    </source>
</evidence>
<protein>
    <submittedName>
        <fullName evidence="17">Uncharacterized protein</fullName>
    </submittedName>
</protein>
<dbReference type="SUPFAM" id="SSF82199">
    <property type="entry name" value="SET domain"/>
    <property type="match status" value="1"/>
</dbReference>
<dbReference type="CDD" id="cd20404">
    <property type="entry name" value="Tudor_Agenet_AtEML-like"/>
    <property type="match status" value="1"/>
</dbReference>
<dbReference type="Pfam" id="PF05964">
    <property type="entry name" value="FYRN"/>
    <property type="match status" value="1"/>
</dbReference>
<keyword evidence="9" id="KW-0539">Nucleus</keyword>
<dbReference type="InterPro" id="IPR001965">
    <property type="entry name" value="Znf_PHD"/>
</dbReference>
<feature type="region of interest" description="Disordered" evidence="11">
    <location>
        <begin position="1006"/>
        <end position="1073"/>
    </location>
</feature>
<dbReference type="InterPro" id="IPR003616">
    <property type="entry name" value="Post-SET_dom"/>
</dbReference>
<dbReference type="SMART" id="SM00542">
    <property type="entry name" value="FYRC"/>
    <property type="match status" value="1"/>
</dbReference>
<dbReference type="Pfam" id="PF00855">
    <property type="entry name" value="PWWP"/>
    <property type="match status" value="1"/>
</dbReference>
<dbReference type="Pfam" id="PF13832">
    <property type="entry name" value="zf-HC5HC2H_2"/>
    <property type="match status" value="1"/>
</dbReference>
<dbReference type="InterPro" id="IPR003889">
    <property type="entry name" value="FYrich_C"/>
</dbReference>
<evidence type="ECO:0000256" key="2">
    <source>
        <dbReference type="ARBA" id="ARBA00022603"/>
    </source>
</evidence>
<feature type="domain" description="PHD-type" evidence="12">
    <location>
        <begin position="845"/>
        <end position="896"/>
    </location>
</feature>
<dbReference type="Pfam" id="PF13831">
    <property type="entry name" value="PHD_2"/>
    <property type="match status" value="1"/>
</dbReference>
<dbReference type="SMART" id="SM00249">
    <property type="entry name" value="PHD"/>
    <property type="match status" value="2"/>
</dbReference>
<dbReference type="InterPro" id="IPR019786">
    <property type="entry name" value="Zinc_finger_PHD-type_CS"/>
</dbReference>
<feature type="compositionally biased region" description="Low complexity" evidence="11">
    <location>
        <begin position="1312"/>
        <end position="1323"/>
    </location>
</feature>
<dbReference type="Pfam" id="PF05965">
    <property type="entry name" value="FYRC"/>
    <property type="match status" value="1"/>
</dbReference>
<dbReference type="GO" id="GO:0005634">
    <property type="term" value="C:nucleus"/>
    <property type="evidence" value="ECO:0007669"/>
    <property type="project" value="UniProtKB-SubCell"/>
</dbReference>
<evidence type="ECO:0000313" key="18">
    <source>
        <dbReference type="Proteomes" id="UP001055712"/>
    </source>
</evidence>
<dbReference type="CDD" id="cd10518">
    <property type="entry name" value="SET_SETD1-like"/>
    <property type="match status" value="1"/>
</dbReference>
<feature type="compositionally biased region" description="Acidic residues" evidence="11">
    <location>
        <begin position="1006"/>
        <end position="1015"/>
    </location>
</feature>
<dbReference type="PROSITE" id="PS51542">
    <property type="entry name" value="FYRN"/>
    <property type="match status" value="1"/>
</dbReference>
<comment type="subcellular location">
    <subcellularLocation>
        <location evidence="1">Nucleus</location>
    </subcellularLocation>
</comment>
<evidence type="ECO:0000256" key="9">
    <source>
        <dbReference type="ARBA" id="ARBA00023242"/>
    </source>
</evidence>
<dbReference type="PROSITE" id="PS51543">
    <property type="entry name" value="FYRC"/>
    <property type="match status" value="1"/>
</dbReference>
<dbReference type="SMART" id="SM00508">
    <property type="entry name" value="PostSET"/>
    <property type="match status" value="1"/>
</dbReference>
<dbReference type="PROSITE" id="PS50016">
    <property type="entry name" value="ZF_PHD_2"/>
    <property type="match status" value="1"/>
</dbReference>
<keyword evidence="2" id="KW-0489">Methyltransferase</keyword>
<reference evidence="17" key="1">
    <citation type="journal article" date="2019" name="Plant J.">
        <title>Chlorella vulgaris genome assembly and annotation reveals the molecular basis for metabolic acclimation to high light conditions.</title>
        <authorList>
            <person name="Cecchin M."/>
            <person name="Marcolungo L."/>
            <person name="Rossato M."/>
            <person name="Girolomoni L."/>
            <person name="Cosentino E."/>
            <person name="Cuine S."/>
            <person name="Li-Beisson Y."/>
            <person name="Delledonne M."/>
            <person name="Ballottari M."/>
        </authorList>
    </citation>
    <scope>NUCLEOTIDE SEQUENCE</scope>
    <source>
        <strain evidence="17">211/11P</strain>
    </source>
</reference>
<evidence type="ECO:0000259" key="12">
    <source>
        <dbReference type="PROSITE" id="PS50016"/>
    </source>
</evidence>
<feature type="domain" description="PWWP" evidence="14">
    <location>
        <begin position="502"/>
        <end position="551"/>
    </location>
</feature>
<keyword evidence="3" id="KW-0808">Transferase</keyword>
<dbReference type="PROSITE" id="PS51805">
    <property type="entry name" value="EPHD"/>
    <property type="match status" value="1"/>
</dbReference>
<dbReference type="InterPro" id="IPR003888">
    <property type="entry name" value="FYrich_N"/>
</dbReference>
<feature type="domain" description="PHD-type" evidence="16">
    <location>
        <begin position="900"/>
        <end position="1023"/>
    </location>
</feature>
<evidence type="ECO:0000259" key="15">
    <source>
        <dbReference type="PROSITE" id="PS50868"/>
    </source>
</evidence>
<feature type="domain" description="SET" evidence="13">
    <location>
        <begin position="1425"/>
        <end position="1562"/>
    </location>
</feature>
<dbReference type="Gene3D" id="2.170.270.10">
    <property type="entry name" value="SET domain"/>
    <property type="match status" value="1"/>
</dbReference>
<evidence type="ECO:0000259" key="13">
    <source>
        <dbReference type="PROSITE" id="PS50280"/>
    </source>
</evidence>
<dbReference type="OrthoDB" id="308383at2759"/>
<name>A0A9D4TPR2_CHLVU</name>
<keyword evidence="8" id="KW-0156">Chromatin regulator</keyword>
<dbReference type="GO" id="GO:0006357">
    <property type="term" value="P:regulation of transcription by RNA polymerase II"/>
    <property type="evidence" value="ECO:0007669"/>
    <property type="project" value="TreeGrafter"/>
</dbReference>
<dbReference type="PROSITE" id="PS01359">
    <property type="entry name" value="ZF_PHD_1"/>
    <property type="match status" value="1"/>
</dbReference>
<feature type="compositionally biased region" description="Basic and acidic residues" evidence="11">
    <location>
        <begin position="1283"/>
        <end position="1311"/>
    </location>
</feature>
<feature type="region of interest" description="Disordered" evidence="11">
    <location>
        <begin position="1152"/>
        <end position="1172"/>
    </location>
</feature>